<sequence>MRVKTGPDWQRTGYKWITMTGLSAVLLTGWMLLDFKMVVLGGQASATTPQALGASPQASSTQLVYKQGEPVTLMTDIPLFKNRREGSVAADQMGIEYYTTKSEKYTLASVRGEWIQVKSSEQGDFWLPSWYALKGSRSMTKTAPQSFTLQSGSKLYLAPGSASTWSFEKRLTDKAVIVAAWDGWYGVSIAPRIWNKESSTYRPVLLWIKEKDIDQRMNVADGWFNQEASLETSVIRHLTDIKLNKATTSKQVAEWLGEPDWKESSSNLNYTGYSMSIGQTWRYEREDGQYLVTFNKNGKVVRTRWNLPQDNRNAVVSDWNISRADEYGFTTKIYGTTLPTTIPWKPLWTNQGDINYTFLQAATDDVLLMKGDDGGFSGDYYEGSIYALDRHSGQKLWRINGGFGRLQAELETGRQYVTIYSDYDPDKKKYVERIRHLNLKNGKVTWTYTPKQNFSLNGITAAKNVVVVNSPINEGSSNSRLTVLDSANGKTLWTRKLTTGYELLNKSADDPYVLYWEKNKLVAADPQSGRTVWSLKAKRSTIEQLGNDPYFDGIERMNPFATTNAERWISLDNQWLLLDLNTGKKLAKFLARAGQRFEVLNDGMLLIRENKNGDHYGKYEDFTTTLYDAKTGKARWTLKGKVERGLVEEDQLYVIKNGYPAALDYKTGETRWSAKDSIATLRYPTNQGSYLIIDDQLLLPMDENLLVLNKRNGALLGRVHDVVMGSPEHRDRDAKNGTINRIGNEVYVGSSNGRFRVYEASRLQEAISP</sequence>
<dbReference type="AlphaFoldDB" id="A0A100VSB3"/>
<dbReference type="RefSeq" id="WP_062837533.1">
    <property type="nucleotide sequence ID" value="NZ_BCNV01000007.1"/>
</dbReference>
<proteinExistence type="predicted"/>
<evidence type="ECO:0000313" key="4">
    <source>
        <dbReference type="Proteomes" id="UP000069697"/>
    </source>
</evidence>
<evidence type="ECO:0000313" key="3">
    <source>
        <dbReference type="EMBL" id="GAS85182.1"/>
    </source>
</evidence>
<dbReference type="InterPro" id="IPR011047">
    <property type="entry name" value="Quinoprotein_ADH-like_sf"/>
</dbReference>
<keyword evidence="1" id="KW-0812">Transmembrane</keyword>
<dbReference type="InterPro" id="IPR002372">
    <property type="entry name" value="PQQ_rpt_dom"/>
</dbReference>
<feature type="transmembrane region" description="Helical" evidence="1">
    <location>
        <begin position="12"/>
        <end position="33"/>
    </location>
</feature>
<accession>A0A100VSB3</accession>
<reference evidence="4" key="2">
    <citation type="submission" date="2016-01" db="EMBL/GenBank/DDBJ databases">
        <title>Draft Genome Sequence of Paenibacillus amylolyticus Heshi-A3 that Was Isolated from Fermented Rice Bran with Aging Salted Mackerel, Which Was Named Heshiko as Traditional Fermented Seafood in Japan.</title>
        <authorList>
            <person name="Akuzawa S."/>
            <person name="Nakagawa J."/>
            <person name="Kanekatsu T."/>
            <person name="Kubota E."/>
            <person name="Ohtake R."/>
            <person name="Suzuki T."/>
            <person name="Kanesaki Y."/>
        </authorList>
    </citation>
    <scope>NUCLEOTIDE SEQUENCE [LARGE SCALE GENOMIC DNA]</scope>
    <source>
        <strain evidence="4">Heshi-A3</strain>
    </source>
</reference>
<comment type="caution">
    <text evidence="3">The sequence shown here is derived from an EMBL/GenBank/DDBJ whole genome shotgun (WGS) entry which is preliminary data.</text>
</comment>
<dbReference type="PANTHER" id="PTHR34512">
    <property type="entry name" value="CELL SURFACE PROTEIN"/>
    <property type="match status" value="1"/>
</dbReference>
<dbReference type="SMART" id="SM00564">
    <property type="entry name" value="PQQ"/>
    <property type="match status" value="6"/>
</dbReference>
<evidence type="ECO:0000256" key="1">
    <source>
        <dbReference type="SAM" id="Phobius"/>
    </source>
</evidence>
<dbReference type="EMBL" id="BCNV01000007">
    <property type="protein sequence ID" value="GAS85182.1"/>
    <property type="molecule type" value="Genomic_DNA"/>
</dbReference>
<dbReference type="Pfam" id="PF13360">
    <property type="entry name" value="PQQ_2"/>
    <property type="match status" value="2"/>
</dbReference>
<dbReference type="SUPFAM" id="SSF50998">
    <property type="entry name" value="Quinoprotein alcohol dehydrogenase-like"/>
    <property type="match status" value="1"/>
</dbReference>
<dbReference type="InterPro" id="IPR015943">
    <property type="entry name" value="WD40/YVTN_repeat-like_dom_sf"/>
</dbReference>
<feature type="domain" description="Pyrrolo-quinoline quinone repeat" evidence="2">
    <location>
        <begin position="578"/>
        <end position="760"/>
    </location>
</feature>
<evidence type="ECO:0000259" key="2">
    <source>
        <dbReference type="Pfam" id="PF13360"/>
    </source>
</evidence>
<name>A0A100VSB3_PAEAM</name>
<protein>
    <recommendedName>
        <fullName evidence="2">Pyrrolo-quinoline quinone repeat domain-containing protein</fullName>
    </recommendedName>
</protein>
<dbReference type="InterPro" id="IPR018391">
    <property type="entry name" value="PQQ_b-propeller_rpt"/>
</dbReference>
<reference evidence="3 4" key="1">
    <citation type="journal article" date="2016" name="Genome Announc.">
        <title>Draft Genome Sequence of Paenibacillus amylolyticus Heshi-A3, Isolated from Fermented Rice Bran in a Japanese Fermented Seafood Dish.</title>
        <authorList>
            <person name="Akuzawa S."/>
            <person name="Nagaoka J."/>
            <person name="Kanekatsu M."/>
            <person name="Kubota E."/>
            <person name="Ohtake R."/>
            <person name="Suzuki T."/>
            <person name="Kanesaki Y."/>
        </authorList>
    </citation>
    <scope>NUCLEOTIDE SEQUENCE [LARGE SCALE GENOMIC DNA]</scope>
    <source>
        <strain evidence="3 4">Heshi-A3</strain>
    </source>
</reference>
<dbReference type="Proteomes" id="UP000069697">
    <property type="component" value="Unassembled WGS sequence"/>
</dbReference>
<keyword evidence="1" id="KW-1133">Transmembrane helix</keyword>
<organism evidence="3 4">
    <name type="scientific">Paenibacillus amylolyticus</name>
    <dbReference type="NCBI Taxonomy" id="1451"/>
    <lineage>
        <taxon>Bacteria</taxon>
        <taxon>Bacillati</taxon>
        <taxon>Bacillota</taxon>
        <taxon>Bacilli</taxon>
        <taxon>Bacillales</taxon>
        <taxon>Paenibacillaceae</taxon>
        <taxon>Paenibacillus</taxon>
    </lineage>
</organism>
<keyword evidence="1" id="KW-0472">Membrane</keyword>
<feature type="domain" description="Pyrrolo-quinoline quinone repeat" evidence="2">
    <location>
        <begin position="382"/>
        <end position="538"/>
    </location>
</feature>
<dbReference type="PANTHER" id="PTHR34512:SF30">
    <property type="entry name" value="OUTER MEMBRANE PROTEIN ASSEMBLY FACTOR BAMB"/>
    <property type="match status" value="1"/>
</dbReference>
<dbReference type="Gene3D" id="2.130.10.10">
    <property type="entry name" value="YVTN repeat-like/Quinoprotein amine dehydrogenase"/>
    <property type="match status" value="1"/>
</dbReference>
<gene>
    <name evidence="3" type="ORF">PAHA3_5303</name>
</gene>
<dbReference type="Gene3D" id="2.40.128.630">
    <property type="match status" value="1"/>
</dbReference>